<evidence type="ECO:0000256" key="8">
    <source>
        <dbReference type="ARBA" id="ARBA00022737"/>
    </source>
</evidence>
<sequence length="999" mass="111441">MGLTRRVLLLLLAAFSYYRINAEQVVVLDTTGEASLDWTRYPYGPQANTPGWVEESFTNFQKGINWRSYVVCDVAYNNVNNWLWTPFIDRNVSNRMYIEIKFTIRDCSLFPGNALSCKETFSLLYYEFDAVTREPPPWDAERYKLISRIAAGEGRFNSNSEVNINTEVKSIPVTKKGVYFAFRDQGACISLLAIKIYYIVCPEVTINFVRFPTTPTGKGITTIEQSSGTCVSNAEAVGGTPTYLCQGDGKWTLPTGSCKCKAGFQPDLEKQTCNVCQQETYKAETGDGPCLPCPPFSQGPDYGLTECRCIPGYYRSPTDPRNMSCTQPPSAPQNLTVTFVDQLTVILSWLPPDNLGGRSDTVYRIKCDACSPGLVQYNPNSETFNDTRITISGLNAVTTYRFQIFAENGVSHAGHRDAPEYADIVVTTEASVASSITNIRVTSVKSTEINLAWDAPSTNDGSEIENDLVEAYEVRWFQRNDIDYSNNSLLTSDLSATVTGLQQRTEYGLQVRAKTQRGWGAYSPVIFKTTGQMLHPAYIGEEEGFRLQLVAGGIVAVVVILVAIIVLTVVFIRSRSNDECNKKQPSDCDTLEYRNGEVTTPLFTGISGSSRTYIDPHTYEDPNQAVREFAREIDASCITIEAIIGGGEFGDVCRGKLKMNGVDIDVAIKTLKAGSLDKSRNDFLTEASIMGQFEHPNVIFLQGVVTKSNPVMIITEYMENGSLDTFLRANDGKFQVIQLTGMLRGIASGMQYLSEMNYVHRDLAARNVLVNSQLICKIADFGLSREIESATEGAYTTRGGKIPVRWTAPEAIAFRKFTSASDVWSMGIVCWEVMSYGERPYWNWSNQDVIKSIEKGYRLPAPMDCPEAIYQLMLDCWQKERTHRPTFQSIVKTLDKLIRVPDTLRKIAQNRSTNPLSADAPDLTNFTCIEEWLNSIKMTRYLENFHTGGINNMDAVVNLTVKELTELGITLVGHQKKIMNSVQNIRAQIRVNGNEGFLV</sequence>
<evidence type="ECO:0000256" key="6">
    <source>
        <dbReference type="ARBA" id="ARBA00022692"/>
    </source>
</evidence>
<proteinExistence type="predicted"/>
<evidence type="ECO:0000256" key="3">
    <source>
        <dbReference type="ARBA" id="ARBA00022475"/>
    </source>
</evidence>
<dbReference type="PANTHER" id="PTHR46877">
    <property type="entry name" value="EPH RECEPTOR A5"/>
    <property type="match status" value="1"/>
</dbReference>
<evidence type="ECO:0000256" key="15">
    <source>
        <dbReference type="ARBA" id="ARBA00023170"/>
    </source>
</evidence>
<evidence type="ECO:0000256" key="11">
    <source>
        <dbReference type="ARBA" id="ARBA00022840"/>
    </source>
</evidence>
<evidence type="ECO:0000259" key="23">
    <source>
        <dbReference type="PROSITE" id="PS50011"/>
    </source>
</evidence>
<dbReference type="EC" id="2.7.10.1" evidence="2"/>
<dbReference type="InterPro" id="IPR008979">
    <property type="entry name" value="Galactose-bd-like_sf"/>
</dbReference>
<keyword evidence="13 21" id="KW-0472">Membrane</keyword>
<dbReference type="SMART" id="SM00060">
    <property type="entry name" value="FN3"/>
    <property type="match status" value="2"/>
</dbReference>
<dbReference type="FunFam" id="2.60.40.10:FF:001638">
    <property type="entry name" value="Eph receptor tyrosine kinase"/>
    <property type="match status" value="1"/>
</dbReference>
<dbReference type="InterPro" id="IPR001245">
    <property type="entry name" value="Ser-Thr/Tyr_kinase_cat_dom"/>
</dbReference>
<dbReference type="GO" id="GO:0005886">
    <property type="term" value="C:plasma membrane"/>
    <property type="evidence" value="ECO:0007669"/>
    <property type="project" value="UniProtKB-SubCell"/>
</dbReference>
<keyword evidence="8" id="KW-0677">Repeat</keyword>
<feature type="binding site" evidence="18 20">
    <location>
        <position position="669"/>
    </location>
    <ligand>
        <name>ATP</name>
        <dbReference type="ChEBI" id="CHEBI:30616"/>
    </ligand>
</feature>
<feature type="domain" description="Protein kinase" evidence="23">
    <location>
        <begin position="638"/>
        <end position="898"/>
    </location>
</feature>
<reference evidence="27" key="1">
    <citation type="submission" date="2022-01" db="EMBL/GenBank/DDBJ databases">
        <authorList>
            <person name="King R."/>
        </authorList>
    </citation>
    <scope>NUCLEOTIDE SEQUENCE</scope>
</reference>
<evidence type="ECO:0000256" key="10">
    <source>
        <dbReference type="ARBA" id="ARBA00022777"/>
    </source>
</evidence>
<keyword evidence="11 18" id="KW-0067">ATP-binding</keyword>
<feature type="domain" description="Fibronectin type-III" evidence="25">
    <location>
        <begin position="331"/>
        <end position="431"/>
    </location>
</feature>
<dbReference type="GO" id="GO:0030425">
    <property type="term" value="C:dendrite"/>
    <property type="evidence" value="ECO:0007669"/>
    <property type="project" value="TreeGrafter"/>
</dbReference>
<keyword evidence="4" id="KW-0597">Phosphoprotein</keyword>
<evidence type="ECO:0000256" key="17">
    <source>
        <dbReference type="PIRSR" id="PIRSR000666-1"/>
    </source>
</evidence>
<feature type="domain" description="Eph LBD" evidence="26">
    <location>
        <begin position="23"/>
        <end position="206"/>
    </location>
</feature>
<keyword evidence="28" id="KW-1185">Reference proteome</keyword>
<dbReference type="FunFam" id="2.10.50.10:FF:000001">
    <property type="entry name" value="Ephrin type-A receptor 5"/>
    <property type="match status" value="1"/>
</dbReference>
<dbReference type="PROSITE" id="PS50853">
    <property type="entry name" value="FN3"/>
    <property type="match status" value="2"/>
</dbReference>
<evidence type="ECO:0000256" key="14">
    <source>
        <dbReference type="ARBA" id="ARBA00023137"/>
    </source>
</evidence>
<dbReference type="InterPro" id="IPR009030">
    <property type="entry name" value="Growth_fac_rcpt_cys_sf"/>
</dbReference>
<name>A0A9P0CNZ6_9CUCU</name>
<dbReference type="FunFam" id="2.60.120.260:FF:000089">
    <property type="entry name" value="Eph receptor tyrosine kinase"/>
    <property type="match status" value="1"/>
</dbReference>
<dbReference type="SUPFAM" id="SSF47769">
    <property type="entry name" value="SAM/Pointed domain"/>
    <property type="match status" value="1"/>
</dbReference>
<dbReference type="Pfam" id="PF00536">
    <property type="entry name" value="SAM_1"/>
    <property type="match status" value="1"/>
</dbReference>
<feature type="chain" id="PRO_5040140856" description="receptor protein-tyrosine kinase" evidence="22">
    <location>
        <begin position="23"/>
        <end position="999"/>
    </location>
</feature>
<dbReference type="Gene3D" id="2.60.40.1770">
    <property type="entry name" value="ephrin a2 ectodomain"/>
    <property type="match status" value="1"/>
</dbReference>
<keyword evidence="12 21" id="KW-1133">Transmembrane helix</keyword>
<dbReference type="InterPro" id="IPR013783">
    <property type="entry name" value="Ig-like_fold"/>
</dbReference>
<evidence type="ECO:0000256" key="9">
    <source>
        <dbReference type="ARBA" id="ARBA00022741"/>
    </source>
</evidence>
<dbReference type="GO" id="GO:0005005">
    <property type="term" value="F:transmembrane-ephrin receptor activity"/>
    <property type="evidence" value="ECO:0007669"/>
    <property type="project" value="TreeGrafter"/>
</dbReference>
<evidence type="ECO:0000313" key="28">
    <source>
        <dbReference type="Proteomes" id="UP001153636"/>
    </source>
</evidence>
<keyword evidence="15" id="KW-0675">Receptor</keyword>
<dbReference type="Pfam" id="PF07714">
    <property type="entry name" value="PK_Tyr_Ser-Thr"/>
    <property type="match status" value="1"/>
</dbReference>
<evidence type="ECO:0000256" key="20">
    <source>
        <dbReference type="PROSITE-ProRule" id="PRU10141"/>
    </source>
</evidence>
<evidence type="ECO:0000256" key="18">
    <source>
        <dbReference type="PIRSR" id="PIRSR000666-2"/>
    </source>
</evidence>
<dbReference type="FunFam" id="2.60.40.10:FF:001644">
    <property type="entry name" value="Eph receptor tyrosine kinase"/>
    <property type="match status" value="1"/>
</dbReference>
<keyword evidence="19" id="KW-1015">Disulfide bond</keyword>
<keyword evidence="14" id="KW-0829">Tyrosine-protein kinase</keyword>
<dbReference type="InterPro" id="IPR001426">
    <property type="entry name" value="Tyr_kinase_rcpt_V_CS"/>
</dbReference>
<evidence type="ECO:0000256" key="22">
    <source>
        <dbReference type="SAM" id="SignalP"/>
    </source>
</evidence>
<keyword evidence="10" id="KW-0418">Kinase</keyword>
<dbReference type="CDD" id="cd09488">
    <property type="entry name" value="SAM_EPH-R"/>
    <property type="match status" value="1"/>
</dbReference>
<dbReference type="SUPFAM" id="SSF56112">
    <property type="entry name" value="Protein kinase-like (PK-like)"/>
    <property type="match status" value="1"/>
</dbReference>
<dbReference type="PROSITE" id="PS00791">
    <property type="entry name" value="RECEPTOR_TYR_KIN_V_2"/>
    <property type="match status" value="1"/>
</dbReference>
<keyword evidence="9 18" id="KW-0547">Nucleotide-binding</keyword>
<dbReference type="SMART" id="SM00454">
    <property type="entry name" value="SAM"/>
    <property type="match status" value="1"/>
</dbReference>
<dbReference type="Gene3D" id="3.30.200.20">
    <property type="entry name" value="Phosphorylase Kinase, domain 1"/>
    <property type="match status" value="1"/>
</dbReference>
<keyword evidence="5" id="KW-0808">Transferase</keyword>
<feature type="domain" description="SAM" evidence="24">
    <location>
        <begin position="924"/>
        <end position="988"/>
    </location>
</feature>
<dbReference type="AlphaFoldDB" id="A0A9P0CNZ6"/>
<dbReference type="InterPro" id="IPR003961">
    <property type="entry name" value="FN3_dom"/>
</dbReference>
<keyword evidence="16" id="KW-0325">Glycoprotein</keyword>
<evidence type="ECO:0000256" key="13">
    <source>
        <dbReference type="ARBA" id="ARBA00023136"/>
    </source>
</evidence>
<evidence type="ECO:0000256" key="7">
    <source>
        <dbReference type="ARBA" id="ARBA00022729"/>
    </source>
</evidence>
<dbReference type="InterPro" id="IPR001660">
    <property type="entry name" value="SAM"/>
</dbReference>
<dbReference type="PROSITE" id="PS00109">
    <property type="entry name" value="PROTEIN_KINASE_TYR"/>
    <property type="match status" value="1"/>
</dbReference>
<dbReference type="FunFam" id="3.30.200.20:FF:000143">
    <property type="entry name" value="Ephrin type-B receptor 6"/>
    <property type="match status" value="1"/>
</dbReference>
<dbReference type="SUPFAM" id="SSF57184">
    <property type="entry name" value="Growth factor receptor domain"/>
    <property type="match status" value="1"/>
</dbReference>
<evidence type="ECO:0000256" key="2">
    <source>
        <dbReference type="ARBA" id="ARBA00011902"/>
    </source>
</evidence>
<dbReference type="InterPro" id="IPR016257">
    <property type="entry name" value="Tyr_kinase_ephrin_rcpt"/>
</dbReference>
<dbReference type="SUPFAM" id="SSF49265">
    <property type="entry name" value="Fibronectin type III"/>
    <property type="match status" value="1"/>
</dbReference>
<dbReference type="OrthoDB" id="4062651at2759"/>
<evidence type="ECO:0000256" key="21">
    <source>
        <dbReference type="SAM" id="Phobius"/>
    </source>
</evidence>
<evidence type="ECO:0000256" key="12">
    <source>
        <dbReference type="ARBA" id="ARBA00022989"/>
    </source>
</evidence>
<dbReference type="Pfam" id="PF14575">
    <property type="entry name" value="EphA2_TM"/>
    <property type="match status" value="1"/>
</dbReference>
<dbReference type="InterPro" id="IPR027936">
    <property type="entry name" value="Eph_TM"/>
</dbReference>
<feature type="signal peptide" evidence="22">
    <location>
        <begin position="1"/>
        <end position="22"/>
    </location>
</feature>
<keyword evidence="3" id="KW-1003">Cell membrane</keyword>
<feature type="domain" description="Fibronectin type-III" evidence="25">
    <location>
        <begin position="435"/>
        <end position="533"/>
    </location>
</feature>
<feature type="disulfide bond" evidence="19">
    <location>
        <begin position="72"/>
        <end position="188"/>
    </location>
</feature>
<keyword evidence="7 22" id="KW-0732">Signal</keyword>
<dbReference type="EMBL" id="OV651827">
    <property type="protein sequence ID" value="CAH1104003.1"/>
    <property type="molecule type" value="Genomic_DNA"/>
</dbReference>
<accession>A0A9P0CNZ6</accession>
<evidence type="ECO:0000259" key="25">
    <source>
        <dbReference type="PROSITE" id="PS50853"/>
    </source>
</evidence>
<evidence type="ECO:0000256" key="1">
    <source>
        <dbReference type="ARBA" id="ARBA00004251"/>
    </source>
</evidence>
<dbReference type="FunFam" id="1.10.510.10:FF:000019">
    <property type="entry name" value="Ephrin type-A receptor 5"/>
    <property type="match status" value="1"/>
</dbReference>
<evidence type="ECO:0000313" key="27">
    <source>
        <dbReference type="EMBL" id="CAH1104003.1"/>
    </source>
</evidence>
<dbReference type="SMART" id="SM00615">
    <property type="entry name" value="EPH_lbd"/>
    <property type="match status" value="1"/>
</dbReference>
<dbReference type="PROSITE" id="PS00107">
    <property type="entry name" value="PROTEIN_KINASE_ATP"/>
    <property type="match status" value="1"/>
</dbReference>
<dbReference type="CDD" id="cd00063">
    <property type="entry name" value="FN3"/>
    <property type="match status" value="2"/>
</dbReference>
<dbReference type="InterPro" id="IPR011009">
    <property type="entry name" value="Kinase-like_dom_sf"/>
</dbReference>
<dbReference type="SUPFAM" id="SSF49785">
    <property type="entry name" value="Galactose-binding domain-like"/>
    <property type="match status" value="1"/>
</dbReference>
<dbReference type="Pfam" id="PF25599">
    <property type="entry name" value="Ephrin_CRD"/>
    <property type="match status" value="1"/>
</dbReference>
<dbReference type="Pfam" id="PF01404">
    <property type="entry name" value="Ephrin_lbd"/>
    <property type="match status" value="1"/>
</dbReference>
<comment type="subcellular location">
    <subcellularLocation>
        <location evidence="1">Cell membrane</location>
        <topology evidence="1">Single-pass type I membrane protein</topology>
    </subcellularLocation>
</comment>
<evidence type="ECO:0000259" key="24">
    <source>
        <dbReference type="PROSITE" id="PS50105"/>
    </source>
</evidence>
<feature type="binding site" evidence="18">
    <location>
        <begin position="644"/>
        <end position="652"/>
    </location>
    <ligand>
        <name>ATP</name>
        <dbReference type="ChEBI" id="CHEBI:30616"/>
    </ligand>
</feature>
<dbReference type="Gene3D" id="2.10.50.10">
    <property type="entry name" value="Tumor Necrosis Factor Receptor, subunit A, domain 2"/>
    <property type="match status" value="1"/>
</dbReference>
<dbReference type="GO" id="GO:0005524">
    <property type="term" value="F:ATP binding"/>
    <property type="evidence" value="ECO:0007669"/>
    <property type="project" value="UniProtKB-UniRule"/>
</dbReference>
<gene>
    <name evidence="27" type="ORF">PSYICH_LOCUS4987</name>
</gene>
<keyword evidence="6 21" id="KW-0812">Transmembrane</keyword>
<dbReference type="InterPro" id="IPR036116">
    <property type="entry name" value="FN3_sf"/>
</dbReference>
<feature type="transmembrane region" description="Helical" evidence="21">
    <location>
        <begin position="549"/>
        <end position="572"/>
    </location>
</feature>
<dbReference type="InterPro" id="IPR001090">
    <property type="entry name" value="Ephrin_rcpt_lig-bd_dom"/>
</dbReference>
<dbReference type="PANTHER" id="PTHR46877:SF14">
    <property type="entry name" value="RECEPTOR PROTEIN-TYROSINE KINASE"/>
    <property type="match status" value="1"/>
</dbReference>
<evidence type="ECO:0000259" key="26">
    <source>
        <dbReference type="PROSITE" id="PS51550"/>
    </source>
</evidence>
<protein>
    <recommendedName>
        <fullName evidence="2">receptor protein-tyrosine kinase</fullName>
        <ecNumber evidence="2">2.7.10.1</ecNumber>
    </recommendedName>
</protein>
<dbReference type="PROSITE" id="PS51550">
    <property type="entry name" value="EPH_LBD"/>
    <property type="match status" value="1"/>
</dbReference>
<evidence type="ECO:0000256" key="5">
    <source>
        <dbReference type="ARBA" id="ARBA00022679"/>
    </source>
</evidence>
<dbReference type="InterPro" id="IPR008266">
    <property type="entry name" value="Tyr_kinase_AS"/>
</dbReference>
<dbReference type="PROSITE" id="PS50105">
    <property type="entry name" value="SAM_DOMAIN"/>
    <property type="match status" value="1"/>
</dbReference>
<dbReference type="InterPro" id="IPR020635">
    <property type="entry name" value="Tyr_kinase_cat_dom"/>
</dbReference>
<dbReference type="InterPro" id="IPR000719">
    <property type="entry name" value="Prot_kinase_dom"/>
</dbReference>
<organism evidence="27 28">
    <name type="scientific">Psylliodes chrysocephalus</name>
    <dbReference type="NCBI Taxonomy" id="3402493"/>
    <lineage>
        <taxon>Eukaryota</taxon>
        <taxon>Metazoa</taxon>
        <taxon>Ecdysozoa</taxon>
        <taxon>Arthropoda</taxon>
        <taxon>Hexapoda</taxon>
        <taxon>Insecta</taxon>
        <taxon>Pterygota</taxon>
        <taxon>Neoptera</taxon>
        <taxon>Endopterygota</taxon>
        <taxon>Coleoptera</taxon>
        <taxon>Polyphaga</taxon>
        <taxon>Cucujiformia</taxon>
        <taxon>Chrysomeloidea</taxon>
        <taxon>Chrysomelidae</taxon>
        <taxon>Galerucinae</taxon>
        <taxon>Alticini</taxon>
        <taxon>Psylliodes</taxon>
    </lineage>
</organism>
<dbReference type="CDD" id="cd05033">
    <property type="entry name" value="PTKc_EphR"/>
    <property type="match status" value="1"/>
</dbReference>
<dbReference type="SMART" id="SM00219">
    <property type="entry name" value="TyrKc"/>
    <property type="match status" value="1"/>
</dbReference>
<dbReference type="Gene3D" id="1.10.510.10">
    <property type="entry name" value="Transferase(Phosphotransferase) domain 1"/>
    <property type="match status" value="1"/>
</dbReference>
<dbReference type="Gene3D" id="1.10.150.50">
    <property type="entry name" value="Transcription Factor, Ets-1"/>
    <property type="match status" value="1"/>
</dbReference>
<dbReference type="Proteomes" id="UP001153636">
    <property type="component" value="Chromosome 15"/>
</dbReference>
<dbReference type="InterPro" id="IPR017441">
    <property type="entry name" value="Protein_kinase_ATP_BS"/>
</dbReference>
<dbReference type="InterPro" id="IPR050449">
    <property type="entry name" value="Ephrin_rcpt_TKs"/>
</dbReference>
<dbReference type="Gene3D" id="2.60.120.260">
    <property type="entry name" value="Galactose-binding domain-like"/>
    <property type="match status" value="1"/>
</dbReference>
<evidence type="ECO:0000256" key="4">
    <source>
        <dbReference type="ARBA" id="ARBA00022553"/>
    </source>
</evidence>
<dbReference type="PROSITE" id="PS50011">
    <property type="entry name" value="PROTEIN_KINASE_DOM"/>
    <property type="match status" value="1"/>
</dbReference>
<dbReference type="Pfam" id="PF00041">
    <property type="entry name" value="fn3"/>
    <property type="match status" value="2"/>
</dbReference>
<dbReference type="GO" id="GO:0007411">
    <property type="term" value="P:axon guidance"/>
    <property type="evidence" value="ECO:0007669"/>
    <property type="project" value="TreeGrafter"/>
</dbReference>
<dbReference type="Gene3D" id="2.60.40.10">
    <property type="entry name" value="Immunoglobulins"/>
    <property type="match status" value="2"/>
</dbReference>
<dbReference type="PIRSF" id="PIRSF000666">
    <property type="entry name" value="TyrPK_ephrin_receptor"/>
    <property type="match status" value="1"/>
</dbReference>
<evidence type="ECO:0000256" key="19">
    <source>
        <dbReference type="PIRSR" id="PIRSR000666-3"/>
    </source>
</evidence>
<feature type="active site" description="Proton acceptor" evidence="17">
    <location>
        <position position="762"/>
    </location>
</feature>
<dbReference type="PRINTS" id="PR00109">
    <property type="entry name" value="TYRKINASE"/>
</dbReference>
<feature type="disulfide bond" evidence="19">
    <location>
        <begin position="107"/>
        <end position="117"/>
    </location>
</feature>
<evidence type="ECO:0000256" key="16">
    <source>
        <dbReference type="ARBA" id="ARBA00023180"/>
    </source>
</evidence>
<dbReference type="InterPro" id="IPR013761">
    <property type="entry name" value="SAM/pointed_sf"/>
</dbReference>
<dbReference type="CDD" id="cd10319">
    <property type="entry name" value="EphR_LBD"/>
    <property type="match status" value="1"/>
</dbReference>